<keyword evidence="5" id="KW-1185">Reference proteome</keyword>
<dbReference type="KEGG" id="bsc:COCSADRAFT_344052"/>
<dbReference type="PANTHER" id="PTHR45024">
    <property type="entry name" value="DEHYDROGENASES, SHORT CHAIN"/>
    <property type="match status" value="1"/>
</dbReference>
<dbReference type="OrthoDB" id="47007at2759"/>
<dbReference type="HOGENOM" id="CLU_010194_14_0_1"/>
<evidence type="ECO:0000313" key="5">
    <source>
        <dbReference type="Proteomes" id="UP000016934"/>
    </source>
</evidence>
<dbReference type="GeneID" id="19137638"/>
<evidence type="ECO:0000256" key="2">
    <source>
        <dbReference type="ARBA" id="ARBA00023002"/>
    </source>
</evidence>
<dbReference type="InterPro" id="IPR002347">
    <property type="entry name" value="SDR_fam"/>
</dbReference>
<dbReference type="Proteomes" id="UP000016934">
    <property type="component" value="Unassembled WGS sequence"/>
</dbReference>
<dbReference type="InterPro" id="IPR036291">
    <property type="entry name" value="NAD(P)-bd_dom_sf"/>
</dbReference>
<dbReference type="STRING" id="665912.M2SFS3"/>
<reference evidence="4 5" key="1">
    <citation type="journal article" date="2012" name="PLoS Pathog.">
        <title>Diverse lifestyles and strategies of plant pathogenesis encoded in the genomes of eighteen Dothideomycetes fungi.</title>
        <authorList>
            <person name="Ohm R.A."/>
            <person name="Feau N."/>
            <person name="Henrissat B."/>
            <person name="Schoch C.L."/>
            <person name="Horwitz B.A."/>
            <person name="Barry K.W."/>
            <person name="Condon B.J."/>
            <person name="Copeland A.C."/>
            <person name="Dhillon B."/>
            <person name="Glaser F."/>
            <person name="Hesse C.N."/>
            <person name="Kosti I."/>
            <person name="LaButti K."/>
            <person name="Lindquist E.A."/>
            <person name="Lucas S."/>
            <person name="Salamov A.A."/>
            <person name="Bradshaw R.E."/>
            <person name="Ciuffetti L."/>
            <person name="Hamelin R.C."/>
            <person name="Kema G.H.J."/>
            <person name="Lawrence C."/>
            <person name="Scott J.A."/>
            <person name="Spatafora J.W."/>
            <person name="Turgeon B.G."/>
            <person name="de Wit P.J.G.M."/>
            <person name="Zhong S."/>
            <person name="Goodwin S.B."/>
            <person name="Grigoriev I.V."/>
        </authorList>
    </citation>
    <scope>NUCLEOTIDE SEQUENCE [LARGE SCALE GENOMIC DNA]</scope>
    <source>
        <strain evidence="5">ND90Pr / ATCC 201652</strain>
    </source>
</reference>
<name>M2SFS3_COCSN</name>
<dbReference type="OMA" id="PAYRVMK"/>
<gene>
    <name evidence="4" type="ORF">COCSADRAFT_344052</name>
</gene>
<dbReference type="AlphaFoldDB" id="M2SFS3"/>
<dbReference type="RefSeq" id="XP_007702676.1">
    <property type="nucleotide sequence ID" value="XM_007704486.1"/>
</dbReference>
<evidence type="ECO:0000256" key="3">
    <source>
        <dbReference type="RuleBase" id="RU000363"/>
    </source>
</evidence>
<dbReference type="PRINTS" id="PR00081">
    <property type="entry name" value="GDHRDH"/>
</dbReference>
<evidence type="ECO:0000313" key="4">
    <source>
        <dbReference type="EMBL" id="EMD61285.1"/>
    </source>
</evidence>
<evidence type="ECO:0008006" key="6">
    <source>
        <dbReference type="Google" id="ProtNLM"/>
    </source>
</evidence>
<organism evidence="4 5">
    <name type="scientific">Cochliobolus sativus (strain ND90Pr / ATCC 201652)</name>
    <name type="common">Common root rot and spot blotch fungus</name>
    <name type="synonym">Bipolaris sorokiniana</name>
    <dbReference type="NCBI Taxonomy" id="665912"/>
    <lineage>
        <taxon>Eukaryota</taxon>
        <taxon>Fungi</taxon>
        <taxon>Dikarya</taxon>
        <taxon>Ascomycota</taxon>
        <taxon>Pezizomycotina</taxon>
        <taxon>Dothideomycetes</taxon>
        <taxon>Pleosporomycetidae</taxon>
        <taxon>Pleosporales</taxon>
        <taxon>Pleosporineae</taxon>
        <taxon>Pleosporaceae</taxon>
        <taxon>Bipolaris</taxon>
    </lineage>
</organism>
<dbReference type="GO" id="GO:0016491">
    <property type="term" value="F:oxidoreductase activity"/>
    <property type="evidence" value="ECO:0007669"/>
    <property type="project" value="UniProtKB-KW"/>
</dbReference>
<dbReference type="PRINTS" id="PR00080">
    <property type="entry name" value="SDRFAMILY"/>
</dbReference>
<dbReference type="eggNOG" id="KOG1206">
    <property type="taxonomic scope" value="Eukaryota"/>
</dbReference>
<dbReference type="Gene3D" id="3.40.50.720">
    <property type="entry name" value="NAD(P)-binding Rossmann-like Domain"/>
    <property type="match status" value="1"/>
</dbReference>
<reference evidence="5" key="2">
    <citation type="journal article" date="2013" name="PLoS Genet.">
        <title>Comparative genome structure, secondary metabolite, and effector coding capacity across Cochliobolus pathogens.</title>
        <authorList>
            <person name="Condon B.J."/>
            <person name="Leng Y."/>
            <person name="Wu D."/>
            <person name="Bushley K.E."/>
            <person name="Ohm R.A."/>
            <person name="Otillar R."/>
            <person name="Martin J."/>
            <person name="Schackwitz W."/>
            <person name="Grimwood J."/>
            <person name="MohdZainudin N."/>
            <person name="Xue C."/>
            <person name="Wang R."/>
            <person name="Manning V.A."/>
            <person name="Dhillon B."/>
            <person name="Tu Z.J."/>
            <person name="Steffenson B.J."/>
            <person name="Salamov A."/>
            <person name="Sun H."/>
            <person name="Lowry S."/>
            <person name="LaButti K."/>
            <person name="Han J."/>
            <person name="Copeland A."/>
            <person name="Lindquist E."/>
            <person name="Barry K."/>
            <person name="Schmutz J."/>
            <person name="Baker S.E."/>
            <person name="Ciuffetti L.M."/>
            <person name="Grigoriev I.V."/>
            <person name="Zhong S."/>
            <person name="Turgeon B.G."/>
        </authorList>
    </citation>
    <scope>NUCLEOTIDE SEQUENCE [LARGE SCALE GENOMIC DNA]</scope>
    <source>
        <strain evidence="5">ND90Pr / ATCC 201652</strain>
    </source>
</reference>
<dbReference type="PANTHER" id="PTHR45024:SF2">
    <property type="entry name" value="SCP2 DOMAIN-CONTAINING PROTEIN"/>
    <property type="match status" value="1"/>
</dbReference>
<protein>
    <recommendedName>
        <fullName evidence="6">Ketoreductase (KR) domain-containing protein</fullName>
    </recommendedName>
</protein>
<sequence length="292" mass="32594">MGFKDGEKLRFDNRIVIITSAEGEPTKETVVLITEAGGNAIAAFGSVADRKTCEAIVTTAIKQYRRVDVLIKNAGIEIKKPFEDMTVDDLSRMLDVHVMGSWHLPQLLWPHMKLAGYGKIIMVCSSSLFGIPYNSAYVTAKGALYGLMRSLSYKGREFGVKVNCLVPVAFTQMTKVIAHEFQWNFVAQSMPAWTTSPVCAWLAHEANDDTGEMISTYGCSIGRMFFAETKGFCCETGEHTIEIVKSHYEAARDKAGYIVPTSVEDENKRLEGYIECYPREAFNHLFITARIL</sequence>
<keyword evidence="2" id="KW-0560">Oxidoreductase</keyword>
<dbReference type="EMBL" id="KB445648">
    <property type="protein sequence ID" value="EMD61285.1"/>
    <property type="molecule type" value="Genomic_DNA"/>
</dbReference>
<evidence type="ECO:0000256" key="1">
    <source>
        <dbReference type="ARBA" id="ARBA00006484"/>
    </source>
</evidence>
<dbReference type="SUPFAM" id="SSF51735">
    <property type="entry name" value="NAD(P)-binding Rossmann-fold domains"/>
    <property type="match status" value="1"/>
</dbReference>
<proteinExistence type="inferred from homology"/>
<dbReference type="CDD" id="cd05233">
    <property type="entry name" value="SDR_c"/>
    <property type="match status" value="1"/>
</dbReference>
<accession>M2SFS3</accession>
<dbReference type="InterPro" id="IPR051687">
    <property type="entry name" value="Peroxisomal_Beta-Oxidation"/>
</dbReference>
<comment type="similarity">
    <text evidence="1 3">Belongs to the short-chain dehydrogenases/reductases (SDR) family.</text>
</comment>
<dbReference type="Pfam" id="PF00106">
    <property type="entry name" value="adh_short"/>
    <property type="match status" value="1"/>
</dbReference>